<organism evidence="1 2">
    <name type="scientific">Actinokineospora auranticolor</name>
    <dbReference type="NCBI Taxonomy" id="155976"/>
    <lineage>
        <taxon>Bacteria</taxon>
        <taxon>Bacillati</taxon>
        <taxon>Actinomycetota</taxon>
        <taxon>Actinomycetes</taxon>
        <taxon>Pseudonocardiales</taxon>
        <taxon>Pseudonocardiaceae</taxon>
        <taxon>Actinokineospora</taxon>
    </lineage>
</organism>
<reference evidence="1 2" key="1">
    <citation type="submission" date="2018-02" db="EMBL/GenBank/DDBJ databases">
        <title>Genomic Encyclopedia of Archaeal and Bacterial Type Strains, Phase II (KMG-II): from individual species to whole genera.</title>
        <authorList>
            <person name="Goeker M."/>
        </authorList>
    </citation>
    <scope>NUCLEOTIDE SEQUENCE [LARGE SCALE GENOMIC DNA]</scope>
    <source>
        <strain evidence="1 2">YU 961-1</strain>
    </source>
</reference>
<sequence length="83" mass="8853">MTGHATEPGVTAEVFPGGALASLHLTESALRDPDLAATILRVIQTATTAANLKVLHLLNGIDPELLGLQPEPEETTPHTWRHQ</sequence>
<evidence type="ECO:0000313" key="2">
    <source>
        <dbReference type="Proteomes" id="UP000239203"/>
    </source>
</evidence>
<dbReference type="OrthoDB" id="3695357at2"/>
<gene>
    <name evidence="1" type="ORF">CLV40_12153</name>
</gene>
<dbReference type="EMBL" id="PTIX01000021">
    <property type="protein sequence ID" value="PPK64189.1"/>
    <property type="molecule type" value="Genomic_DNA"/>
</dbReference>
<comment type="caution">
    <text evidence="1">The sequence shown here is derived from an EMBL/GenBank/DDBJ whole genome shotgun (WGS) entry which is preliminary data.</text>
</comment>
<name>A0A2S6GG26_9PSEU</name>
<dbReference type="RefSeq" id="WP_104482124.1">
    <property type="nucleotide sequence ID" value="NZ_CP154825.1"/>
</dbReference>
<keyword evidence="2" id="KW-1185">Reference proteome</keyword>
<accession>A0A2S6GG26</accession>
<proteinExistence type="predicted"/>
<dbReference type="Proteomes" id="UP000239203">
    <property type="component" value="Unassembled WGS sequence"/>
</dbReference>
<protein>
    <submittedName>
        <fullName evidence="1">Uncharacterized protein</fullName>
    </submittedName>
</protein>
<dbReference type="AlphaFoldDB" id="A0A2S6GG26"/>
<evidence type="ECO:0000313" key="1">
    <source>
        <dbReference type="EMBL" id="PPK64189.1"/>
    </source>
</evidence>